<organism evidence="2 3">
    <name type="scientific">Hymenobacter wooponensis</name>
    <dbReference type="NCBI Taxonomy" id="1525360"/>
    <lineage>
        <taxon>Bacteria</taxon>
        <taxon>Pseudomonadati</taxon>
        <taxon>Bacteroidota</taxon>
        <taxon>Cytophagia</taxon>
        <taxon>Cytophagales</taxon>
        <taxon>Hymenobacteraceae</taxon>
        <taxon>Hymenobacter</taxon>
    </lineage>
</organism>
<evidence type="ECO:0000259" key="1">
    <source>
        <dbReference type="Pfam" id="PF19919"/>
    </source>
</evidence>
<accession>A0A4Z0MJQ7</accession>
<dbReference type="RefSeq" id="WP_135531294.1">
    <property type="nucleotide sequence ID" value="NZ_SRKZ01000004.1"/>
</dbReference>
<reference evidence="2 3" key="1">
    <citation type="submission" date="2019-04" db="EMBL/GenBank/DDBJ databases">
        <authorList>
            <person name="Feng G."/>
            <person name="Zhang J."/>
            <person name="Zhu H."/>
        </authorList>
    </citation>
    <scope>NUCLEOTIDE SEQUENCE [LARGE SCALE GENOMIC DNA]</scope>
    <source>
        <strain evidence="2 3">JCM 19491</strain>
    </source>
</reference>
<keyword evidence="3" id="KW-1185">Reference proteome</keyword>
<dbReference type="Proteomes" id="UP000298284">
    <property type="component" value="Unassembled WGS sequence"/>
</dbReference>
<dbReference type="AlphaFoldDB" id="A0A4Z0MJQ7"/>
<dbReference type="InterPro" id="IPR045551">
    <property type="entry name" value="bpX3"/>
</dbReference>
<gene>
    <name evidence="2" type="ORF">EU557_15090</name>
</gene>
<proteinExistence type="predicted"/>
<dbReference type="EMBL" id="SRKZ01000004">
    <property type="protein sequence ID" value="TGD79547.1"/>
    <property type="molecule type" value="Genomic_DNA"/>
</dbReference>
<protein>
    <recommendedName>
        <fullName evidence="1">MoxR-vWA-beta-propeller ternary system domain-containing protein</fullName>
    </recommendedName>
</protein>
<name>A0A4Z0MJQ7_9BACT</name>
<sequence length="919" mass="100544">MQLSLHYQESAQREACAAFLRGSDPGAWLREIGSWNVAPTELSCYVVPESLQSVQAAGLLVIGQTGATWAAGCLEPYGVEANCLYVPLHARLWPATTPEELQKALLWPRQLFHPTIGLVGFADTDVLDLVSLLDCPAPRTADWSWAQPGLPLRPTLQQVRAAMPTAEEVIQSFQESVGTTPLAQLPGPKSEQDSAAQNLLDSISRGLLKAALPALQGLAGVGAGLGAVLGGLFSLAPGGLGNSTPCGPNSPSPLQRLENWMTQHLADLEKKREGEIERLLALFSENPEEALKYAIPLGGKYENRGAAPPSARLGTRSTLFDLSRLGGGGRVDVWNVDAYQSQLTDQYHQAAKQELAAGRFKKAAYIYAHLLGSYYQAAKALEQGGYFREAAVLYKDHLKDLSAAAGCLERGGLLLEAAELYVHLEKHEKAGDLYQQLGQSKQAAVQFERSVALALDVQNHTEAARLLHDKLSRPDRALTTLLQGWHSTTRPEACLENYLHLLARQDPQLLSQQVRPLFDNHTLPAKRPQFLQVLATISEAYPSPELLHNSREVAYEVISQEASAGVLTNLPLLKKFLPDDRLIASDCGRFTTQQRTRPSQKPRPSTAYQLESSIQWHQAVCHRNQFLALGFYNGRLHLARGNWYGHLEYYSWLPPVAPDHRIRLIADATLSNQVLLFLPDAMSVEMQHLPKNKHFNEALTVYCPESLPPSTVGLAVLPGRAFLALARNQHGLTGYRFNDAVEYAPFNLQFSDGDYETPTAKLGRSFLPVLFRNGRFYAFDETVVLEFSQANGQVGEMHFAHAVVHSIIASPYVHDVELAIVTSAGITLWNPARSATIPEQTLGKEHPPVDTQLVAANSLVVVEQAQAVVYHTQEAGMTPHVIGSPDGGSFIAVLPTSTRNQFALLTSNGGISLHLNPFS</sequence>
<dbReference type="SUPFAM" id="SSF48452">
    <property type="entry name" value="TPR-like"/>
    <property type="match status" value="1"/>
</dbReference>
<dbReference type="InterPro" id="IPR011990">
    <property type="entry name" value="TPR-like_helical_dom_sf"/>
</dbReference>
<evidence type="ECO:0000313" key="2">
    <source>
        <dbReference type="EMBL" id="TGD79547.1"/>
    </source>
</evidence>
<dbReference type="Pfam" id="PF19919">
    <property type="entry name" value="bpX3"/>
    <property type="match status" value="1"/>
</dbReference>
<feature type="domain" description="MoxR-vWA-beta-propeller ternary system" evidence="1">
    <location>
        <begin position="2"/>
        <end position="172"/>
    </location>
</feature>
<dbReference type="OrthoDB" id="1235043at2"/>
<evidence type="ECO:0000313" key="3">
    <source>
        <dbReference type="Proteomes" id="UP000298284"/>
    </source>
</evidence>
<comment type="caution">
    <text evidence="2">The sequence shown here is derived from an EMBL/GenBank/DDBJ whole genome shotgun (WGS) entry which is preliminary data.</text>
</comment>